<dbReference type="RefSeq" id="WP_103130630.1">
    <property type="nucleotide sequence ID" value="NZ_BFAG01000013.1"/>
</dbReference>
<proteinExistence type="predicted"/>
<dbReference type="PANTHER" id="PTHR38013:SF1">
    <property type="entry name" value="GLYCOPROTEIN_POLYSACCHARIDE METABOLISM"/>
    <property type="match status" value="1"/>
</dbReference>
<dbReference type="InterPro" id="IPR053196">
    <property type="entry name" value="Lipoprotein_YbaY-like"/>
</dbReference>
<dbReference type="Proteomes" id="UP000236569">
    <property type="component" value="Unassembled WGS sequence"/>
</dbReference>
<protein>
    <recommendedName>
        <fullName evidence="4">Lipoprotein</fullName>
    </recommendedName>
</protein>
<accession>A0A2I9DQ24</accession>
<dbReference type="PANTHER" id="PTHR38013">
    <property type="entry name" value="GLYCOPROTEIN/POLYSACCHARIDE METABOLISM"/>
    <property type="match status" value="1"/>
</dbReference>
<keyword evidence="3" id="KW-1185">Reference proteome</keyword>
<gene>
    <name evidence="2" type="ORF">DAERI_130141</name>
</gene>
<sequence length="154" mass="16660">MKRFLAVLLAALLAAPALAQIRITRPAPPPAPATPATAPDLSDVPAGWRVVSGRIQAPREVRLPAGSTVTISLEDVTLADAPSTTLLRVSFPVSRLSTPYQIQFNPVRLNPRRTYAVRTQVRGPDGRLLYTSDTRQELPGGRNAVLNLRVVPVR</sequence>
<comment type="caution">
    <text evidence="2">The sequence shown here is derived from an EMBL/GenBank/DDBJ whole genome shotgun (WGS) entry which is preliminary data.</text>
</comment>
<dbReference type="EMBL" id="BFAG01000013">
    <property type="protein sequence ID" value="GBF07311.1"/>
    <property type="molecule type" value="Genomic_DNA"/>
</dbReference>
<keyword evidence="1" id="KW-0732">Signal</keyword>
<reference evidence="3" key="1">
    <citation type="submission" date="2018-01" db="EMBL/GenBank/DDBJ databases">
        <title>Draft Genome Sequence of the Radioresistant Bacterium Deinococcus aerius TR0125, Isolated from the Higher Atmosphere above Japan.</title>
        <authorList>
            <person name="Satoh K."/>
            <person name="Arai H."/>
            <person name="Sanzen T."/>
            <person name="Kawaguchi Y."/>
            <person name="Hayashi H."/>
            <person name="Yokobori S."/>
            <person name="Yamagishi A."/>
            <person name="Oono Y."/>
            <person name="Narumi I."/>
        </authorList>
    </citation>
    <scope>NUCLEOTIDE SEQUENCE [LARGE SCALE GENOMIC DNA]</scope>
    <source>
        <strain evidence="3">TR0125</strain>
    </source>
</reference>
<feature type="signal peptide" evidence="1">
    <location>
        <begin position="1"/>
        <end position="19"/>
    </location>
</feature>
<organism evidence="2 3">
    <name type="scientific">Deinococcus aerius</name>
    <dbReference type="NCBI Taxonomy" id="200253"/>
    <lineage>
        <taxon>Bacteria</taxon>
        <taxon>Thermotogati</taxon>
        <taxon>Deinococcota</taxon>
        <taxon>Deinococci</taxon>
        <taxon>Deinococcales</taxon>
        <taxon>Deinococcaceae</taxon>
        <taxon>Deinococcus</taxon>
    </lineage>
</organism>
<evidence type="ECO:0000313" key="3">
    <source>
        <dbReference type="Proteomes" id="UP000236569"/>
    </source>
</evidence>
<dbReference type="InterPro" id="IPR039366">
    <property type="entry name" value="Pilotin"/>
</dbReference>
<dbReference type="Pfam" id="PF09619">
    <property type="entry name" value="YscW"/>
    <property type="match status" value="1"/>
</dbReference>
<evidence type="ECO:0000313" key="2">
    <source>
        <dbReference type="EMBL" id="GBF07311.1"/>
    </source>
</evidence>
<evidence type="ECO:0000256" key="1">
    <source>
        <dbReference type="SAM" id="SignalP"/>
    </source>
</evidence>
<evidence type="ECO:0008006" key="4">
    <source>
        <dbReference type="Google" id="ProtNLM"/>
    </source>
</evidence>
<name>A0A2I9DQ24_9DEIO</name>
<feature type="chain" id="PRO_5014382391" description="Lipoprotein" evidence="1">
    <location>
        <begin position="20"/>
        <end position="154"/>
    </location>
</feature>
<dbReference type="AlphaFoldDB" id="A0A2I9DQ24"/>
<dbReference type="OrthoDB" id="68561at2"/>